<protein>
    <submittedName>
        <fullName evidence="10">Branched-chain amino acid ABC transporter permease</fullName>
    </submittedName>
</protein>
<dbReference type="PANTHER" id="PTHR11795:SF445">
    <property type="entry name" value="AMINO ACID ABC TRANSPORTER PERMEASE PROTEIN"/>
    <property type="match status" value="1"/>
</dbReference>
<comment type="similarity">
    <text evidence="8">Belongs to the binding-protein-dependent transport system permease family. LivHM subfamily.</text>
</comment>
<evidence type="ECO:0000256" key="9">
    <source>
        <dbReference type="SAM" id="Phobius"/>
    </source>
</evidence>
<evidence type="ECO:0000256" key="8">
    <source>
        <dbReference type="ARBA" id="ARBA00037998"/>
    </source>
</evidence>
<keyword evidence="3" id="KW-1003">Cell membrane</keyword>
<keyword evidence="4 9" id="KW-0812">Transmembrane</keyword>
<evidence type="ECO:0000256" key="2">
    <source>
        <dbReference type="ARBA" id="ARBA00022448"/>
    </source>
</evidence>
<keyword evidence="7 9" id="KW-0472">Membrane</keyword>
<dbReference type="Proteomes" id="UP001500449">
    <property type="component" value="Unassembled WGS sequence"/>
</dbReference>
<reference evidence="10 11" key="1">
    <citation type="journal article" date="2019" name="Int. J. Syst. Evol. Microbiol.">
        <title>The Global Catalogue of Microorganisms (GCM) 10K type strain sequencing project: providing services to taxonomists for standard genome sequencing and annotation.</title>
        <authorList>
            <consortium name="The Broad Institute Genomics Platform"/>
            <consortium name="The Broad Institute Genome Sequencing Center for Infectious Disease"/>
            <person name="Wu L."/>
            <person name="Ma J."/>
        </authorList>
    </citation>
    <scope>NUCLEOTIDE SEQUENCE [LARGE SCALE GENOMIC DNA]</scope>
    <source>
        <strain evidence="10 11">JCM 16009</strain>
    </source>
</reference>
<feature type="transmembrane region" description="Helical" evidence="9">
    <location>
        <begin position="58"/>
        <end position="80"/>
    </location>
</feature>
<evidence type="ECO:0000313" key="11">
    <source>
        <dbReference type="Proteomes" id="UP001500449"/>
    </source>
</evidence>
<accession>A0ABN2N7Q6</accession>
<feature type="transmembrane region" description="Helical" evidence="9">
    <location>
        <begin position="187"/>
        <end position="206"/>
    </location>
</feature>
<comment type="subcellular location">
    <subcellularLocation>
        <location evidence="1">Cell membrane</location>
        <topology evidence="1">Multi-pass membrane protein</topology>
    </subcellularLocation>
</comment>
<feature type="transmembrane region" description="Helical" evidence="9">
    <location>
        <begin position="218"/>
        <end position="247"/>
    </location>
</feature>
<feature type="transmembrane region" description="Helical" evidence="9">
    <location>
        <begin position="92"/>
        <end position="113"/>
    </location>
</feature>
<evidence type="ECO:0000256" key="4">
    <source>
        <dbReference type="ARBA" id="ARBA00022692"/>
    </source>
</evidence>
<feature type="transmembrane region" description="Helical" evidence="9">
    <location>
        <begin position="5"/>
        <end position="24"/>
    </location>
</feature>
<keyword evidence="5" id="KW-0029">Amino-acid transport</keyword>
<sequence length="289" mass="30313">MATVIVGLCVGSIFALMACSIVVVHRGTHLVNFAQGEIAALGVFFYIQWVVLDGGRPVVAIVAGILIVGVLGLLFGIIAGRMARTGDHLVPLISSFGLFLATRSITVGVWGPGEPYQIPPLFGGDGWQLGGELIPFSYLFVLGVSVVCAGGLYAVARFTTVGLRIRALVENRDAAEVMGIPTARLQLATWFVGTALAAVATFLFFQNNYVVTGSIDSVLIPAFAIAAVGGFEHFGAVVLASAVYGVGSQLMSQYLTFAGNDVLSLVILVVLLFLMPRGILVAKSARYSS</sequence>
<keyword evidence="6 9" id="KW-1133">Transmembrane helix</keyword>
<evidence type="ECO:0000256" key="1">
    <source>
        <dbReference type="ARBA" id="ARBA00004651"/>
    </source>
</evidence>
<evidence type="ECO:0000256" key="6">
    <source>
        <dbReference type="ARBA" id="ARBA00022989"/>
    </source>
</evidence>
<dbReference type="Pfam" id="PF02653">
    <property type="entry name" value="BPD_transp_2"/>
    <property type="match status" value="1"/>
</dbReference>
<organism evidence="10 11">
    <name type="scientific">Pseudonocardia ailaonensis</name>
    <dbReference type="NCBI Taxonomy" id="367279"/>
    <lineage>
        <taxon>Bacteria</taxon>
        <taxon>Bacillati</taxon>
        <taxon>Actinomycetota</taxon>
        <taxon>Actinomycetes</taxon>
        <taxon>Pseudonocardiales</taxon>
        <taxon>Pseudonocardiaceae</taxon>
        <taxon>Pseudonocardia</taxon>
    </lineage>
</organism>
<name>A0ABN2N7Q6_9PSEU</name>
<feature type="transmembrane region" description="Helical" evidence="9">
    <location>
        <begin position="133"/>
        <end position="156"/>
    </location>
</feature>
<feature type="transmembrane region" description="Helical" evidence="9">
    <location>
        <begin position="254"/>
        <end position="275"/>
    </location>
</feature>
<dbReference type="EMBL" id="BAAAQK010000012">
    <property type="protein sequence ID" value="GAA1854887.1"/>
    <property type="molecule type" value="Genomic_DNA"/>
</dbReference>
<evidence type="ECO:0000256" key="5">
    <source>
        <dbReference type="ARBA" id="ARBA00022970"/>
    </source>
</evidence>
<dbReference type="InterPro" id="IPR052157">
    <property type="entry name" value="BCAA_transport_permease"/>
</dbReference>
<dbReference type="RefSeq" id="WP_344418668.1">
    <property type="nucleotide sequence ID" value="NZ_BAAAQK010000012.1"/>
</dbReference>
<feature type="transmembrane region" description="Helical" evidence="9">
    <location>
        <begin position="31"/>
        <end position="52"/>
    </location>
</feature>
<evidence type="ECO:0000313" key="10">
    <source>
        <dbReference type="EMBL" id="GAA1854887.1"/>
    </source>
</evidence>
<proteinExistence type="inferred from homology"/>
<dbReference type="PANTHER" id="PTHR11795">
    <property type="entry name" value="BRANCHED-CHAIN AMINO ACID TRANSPORT SYSTEM PERMEASE PROTEIN LIVH"/>
    <property type="match status" value="1"/>
</dbReference>
<keyword evidence="2" id="KW-0813">Transport</keyword>
<comment type="caution">
    <text evidence="10">The sequence shown here is derived from an EMBL/GenBank/DDBJ whole genome shotgun (WGS) entry which is preliminary data.</text>
</comment>
<dbReference type="CDD" id="cd06582">
    <property type="entry name" value="TM_PBP1_LivH_like"/>
    <property type="match status" value="1"/>
</dbReference>
<keyword evidence="11" id="KW-1185">Reference proteome</keyword>
<evidence type="ECO:0000256" key="3">
    <source>
        <dbReference type="ARBA" id="ARBA00022475"/>
    </source>
</evidence>
<gene>
    <name evidence="10" type="ORF">GCM10009836_38670</name>
</gene>
<dbReference type="InterPro" id="IPR001851">
    <property type="entry name" value="ABC_transp_permease"/>
</dbReference>
<evidence type="ECO:0000256" key="7">
    <source>
        <dbReference type="ARBA" id="ARBA00023136"/>
    </source>
</evidence>